<dbReference type="AlphaFoldDB" id="A0A0D7BRH8"/>
<dbReference type="InterPro" id="IPR000219">
    <property type="entry name" value="DH_dom"/>
</dbReference>
<feature type="compositionally biased region" description="Basic and acidic residues" evidence="2">
    <location>
        <begin position="651"/>
        <end position="669"/>
    </location>
</feature>
<feature type="compositionally biased region" description="Basic and acidic residues" evidence="2">
    <location>
        <begin position="553"/>
        <end position="564"/>
    </location>
</feature>
<reference evidence="4 5" key="1">
    <citation type="journal article" date="2015" name="Fungal Genet. Biol.">
        <title>Evolution of novel wood decay mechanisms in Agaricales revealed by the genome sequences of Fistulina hepatica and Cylindrobasidium torrendii.</title>
        <authorList>
            <person name="Floudas D."/>
            <person name="Held B.W."/>
            <person name="Riley R."/>
            <person name="Nagy L.G."/>
            <person name="Koehler G."/>
            <person name="Ransdell A.S."/>
            <person name="Younus H."/>
            <person name="Chow J."/>
            <person name="Chiniquy J."/>
            <person name="Lipzen A."/>
            <person name="Tritt A."/>
            <person name="Sun H."/>
            <person name="Haridas S."/>
            <person name="LaButti K."/>
            <person name="Ohm R.A."/>
            <person name="Kues U."/>
            <person name="Blanchette R.A."/>
            <person name="Grigoriev I.V."/>
            <person name="Minto R.E."/>
            <person name="Hibbett D.S."/>
        </authorList>
    </citation>
    <scope>NUCLEOTIDE SEQUENCE [LARGE SCALE GENOMIC DNA]</scope>
    <source>
        <strain evidence="4 5">FP15055 ss-10</strain>
    </source>
</reference>
<dbReference type="PANTHER" id="PTHR22834">
    <property type="entry name" value="NUCLEAR FUSION PROTEIN FUS2"/>
    <property type="match status" value="1"/>
</dbReference>
<keyword evidence="1" id="KW-0175">Coiled coil</keyword>
<feature type="region of interest" description="Disordered" evidence="2">
    <location>
        <begin position="1"/>
        <end position="40"/>
    </location>
</feature>
<feature type="region of interest" description="Disordered" evidence="2">
    <location>
        <begin position="600"/>
        <end position="669"/>
    </location>
</feature>
<dbReference type="SUPFAM" id="SSF48065">
    <property type="entry name" value="DBL homology domain (DH-domain)"/>
    <property type="match status" value="1"/>
</dbReference>
<dbReference type="GO" id="GO:0031991">
    <property type="term" value="P:regulation of actomyosin contractile ring contraction"/>
    <property type="evidence" value="ECO:0007669"/>
    <property type="project" value="TreeGrafter"/>
</dbReference>
<feature type="region of interest" description="Disordered" evidence="2">
    <location>
        <begin position="505"/>
        <end position="575"/>
    </location>
</feature>
<dbReference type="PANTHER" id="PTHR22834:SF20">
    <property type="entry name" value="SH3 DOMAIN-CONTAINING PROTEIN"/>
    <property type="match status" value="1"/>
</dbReference>
<keyword evidence="5" id="KW-1185">Reference proteome</keyword>
<gene>
    <name evidence="4" type="ORF">CYLTODRAFT_440784</name>
</gene>
<dbReference type="SUPFAM" id="SSF103657">
    <property type="entry name" value="BAR/IMD domain-like"/>
    <property type="match status" value="1"/>
</dbReference>
<feature type="coiled-coil region" evidence="1">
    <location>
        <begin position="215"/>
        <end position="245"/>
    </location>
</feature>
<dbReference type="Proteomes" id="UP000054007">
    <property type="component" value="Unassembled WGS sequence"/>
</dbReference>
<evidence type="ECO:0000256" key="2">
    <source>
        <dbReference type="SAM" id="MobiDB-lite"/>
    </source>
</evidence>
<dbReference type="GO" id="GO:0005737">
    <property type="term" value="C:cytoplasm"/>
    <property type="evidence" value="ECO:0007669"/>
    <property type="project" value="TreeGrafter"/>
</dbReference>
<dbReference type="Gene3D" id="1.20.1270.60">
    <property type="entry name" value="Arfaptin homology (AH) domain/BAR domain"/>
    <property type="match status" value="1"/>
</dbReference>
<evidence type="ECO:0000256" key="1">
    <source>
        <dbReference type="SAM" id="Coils"/>
    </source>
</evidence>
<dbReference type="Pfam" id="PF00621">
    <property type="entry name" value="RhoGEF"/>
    <property type="match status" value="1"/>
</dbReference>
<dbReference type="EMBL" id="KN880446">
    <property type="protein sequence ID" value="KIY72201.1"/>
    <property type="molecule type" value="Genomic_DNA"/>
</dbReference>
<dbReference type="OrthoDB" id="10256089at2759"/>
<evidence type="ECO:0000313" key="4">
    <source>
        <dbReference type="EMBL" id="KIY72201.1"/>
    </source>
</evidence>
<dbReference type="STRING" id="1314674.A0A0D7BRH8"/>
<dbReference type="PROSITE" id="PS50010">
    <property type="entry name" value="DH_2"/>
    <property type="match status" value="1"/>
</dbReference>
<sequence>MPEPPLPARSPLRRRGNNVDHTNTTTPPESPMGATGPASKRDHAMNELLSSEKSYAADLAIVRQVHIPLALGQPIQINDTLLTSQVDAPMDADDVKIIFSNIEEVAQFADKFHLALKDAVDQDAVGQLFLDSCAEMERPYKVYIAKHESAAMHLHNLPASTELSAYHAQTRTIASSMSHAWDLNSMLIKPVQRLLKYPLLLGTIYDETPSGHPDKDNLRRARDAVQELAHNVNEERRRLDLVKDLLKRDSRDSPTTLRIKGLKPPGGPETDEARRIVNYHKQLAELEEFVGSLAHSSTEWCKTVAESSIALKSFADVFGKVVGLSGDLGSEAFDAFVKTLDNEIIPMAASLSKSLFATFLSPLESLLETLSGPLHLLDTLQNHLWPLHNHLLHMPLSAKNRPPPELIKASAEYVALRGKLAEEIPIYMSMANRVLAGCVVRLSRVQREYYHQVHSAWKALWAVLPVEGEPLETGNAIKAWWDKWQDVDVLVTHLRIVQQIDLPPTPAVPTHAESVERSRTSGSSTTSASPTSTAVNSMLSSLEPRLAPNRYRSSKESIKSKESTSPKSTSQSFVKFKGRRSLTEYEYDIGYDYVKKPAALDSLHPGTSPTSPTSPVKKSRSKSSMSLKRPSTSSGGSPTSDLSRRLSFRRKTSDSSLKERVAHERSAEGRRSDVLYCARSVYAFEIPPDPRTPPGKKAKPPVYVYDGYPFLTLQADAEVLEVILNAGHPRDHLSKGLKLYVDDGESSEPDKLLLVRRKVPKTTRHKDKTGDADVGWALASYLQAV</sequence>
<feature type="domain" description="DH" evidence="3">
    <location>
        <begin position="40"/>
        <end position="235"/>
    </location>
</feature>
<dbReference type="InterPro" id="IPR035899">
    <property type="entry name" value="DBL_dom_sf"/>
</dbReference>
<evidence type="ECO:0000313" key="5">
    <source>
        <dbReference type="Proteomes" id="UP000054007"/>
    </source>
</evidence>
<dbReference type="GO" id="GO:0032955">
    <property type="term" value="P:regulation of division septum assembly"/>
    <property type="evidence" value="ECO:0007669"/>
    <property type="project" value="TreeGrafter"/>
</dbReference>
<dbReference type="SMART" id="SM00325">
    <property type="entry name" value="RhoGEF"/>
    <property type="match status" value="1"/>
</dbReference>
<proteinExistence type="predicted"/>
<dbReference type="InterPro" id="IPR051492">
    <property type="entry name" value="Dynamin-Rho_GEF"/>
</dbReference>
<evidence type="ECO:0000259" key="3">
    <source>
        <dbReference type="PROSITE" id="PS50010"/>
    </source>
</evidence>
<name>A0A0D7BRH8_9AGAR</name>
<accession>A0A0D7BRH8</accession>
<dbReference type="GO" id="GO:0005085">
    <property type="term" value="F:guanyl-nucleotide exchange factor activity"/>
    <property type="evidence" value="ECO:0007669"/>
    <property type="project" value="InterPro"/>
</dbReference>
<dbReference type="Gene3D" id="1.20.900.10">
    <property type="entry name" value="Dbl homology (DH) domain"/>
    <property type="match status" value="1"/>
</dbReference>
<dbReference type="InterPro" id="IPR027267">
    <property type="entry name" value="AH/BAR_dom_sf"/>
</dbReference>
<feature type="compositionally biased region" description="Low complexity" evidence="2">
    <location>
        <begin position="520"/>
        <end position="537"/>
    </location>
</feature>
<organism evidence="4 5">
    <name type="scientific">Cylindrobasidium torrendii FP15055 ss-10</name>
    <dbReference type="NCBI Taxonomy" id="1314674"/>
    <lineage>
        <taxon>Eukaryota</taxon>
        <taxon>Fungi</taxon>
        <taxon>Dikarya</taxon>
        <taxon>Basidiomycota</taxon>
        <taxon>Agaricomycotina</taxon>
        <taxon>Agaricomycetes</taxon>
        <taxon>Agaricomycetidae</taxon>
        <taxon>Agaricales</taxon>
        <taxon>Marasmiineae</taxon>
        <taxon>Physalacriaceae</taxon>
        <taxon>Cylindrobasidium</taxon>
    </lineage>
</organism>
<dbReference type="CDD" id="cd00160">
    <property type="entry name" value="RhoGEF"/>
    <property type="match status" value="1"/>
</dbReference>
<feature type="compositionally biased region" description="Low complexity" evidence="2">
    <location>
        <begin position="607"/>
        <end position="640"/>
    </location>
</feature>
<protein>
    <recommendedName>
        <fullName evidence="3">DH domain-containing protein</fullName>
    </recommendedName>
</protein>